<protein>
    <submittedName>
        <fullName evidence="1">Uncharacterized protein</fullName>
    </submittedName>
</protein>
<accession>G7H6I7</accession>
<evidence type="ECO:0000313" key="2">
    <source>
        <dbReference type="Proteomes" id="UP000035088"/>
    </source>
</evidence>
<sequence length="121" mass="13255">LGALAASAINAITKIAPDWSGEAATAAAIRARDHASTMEERAARWAKTAEILDKAAEQIGKLQSEIIRIIDDPVLQHKFDIFDDGQVTVSKDYENDLLRKHLHDQAGFDEAYEKAKAAARL</sequence>
<keyword evidence="2" id="KW-1185">Reference proteome</keyword>
<evidence type="ECO:0000313" key="1">
    <source>
        <dbReference type="EMBL" id="GAB11462.1"/>
    </source>
</evidence>
<feature type="non-terminal residue" evidence="1">
    <location>
        <position position="121"/>
    </location>
</feature>
<proteinExistence type="predicted"/>
<reference evidence="1 2" key="1">
    <citation type="submission" date="2011-11" db="EMBL/GenBank/DDBJ databases">
        <title>Whole genome shotgun sequence of Gordonia araii NBRC 100433.</title>
        <authorList>
            <person name="Yoshida Y."/>
            <person name="Hosoyama A."/>
            <person name="Tsuchikane K."/>
            <person name="Katsumata H."/>
            <person name="Yamazaki S."/>
            <person name="Fujita N."/>
        </authorList>
    </citation>
    <scope>NUCLEOTIDE SEQUENCE [LARGE SCALE GENOMIC DNA]</scope>
    <source>
        <strain evidence="1 2">NBRC 100433</strain>
    </source>
</reference>
<comment type="caution">
    <text evidence="1">The sequence shown here is derived from an EMBL/GenBank/DDBJ whole genome shotgun (WGS) entry which is preliminary data.</text>
</comment>
<organism evidence="1 2">
    <name type="scientific">Gordonia araii NBRC 100433</name>
    <dbReference type="NCBI Taxonomy" id="1073574"/>
    <lineage>
        <taxon>Bacteria</taxon>
        <taxon>Bacillati</taxon>
        <taxon>Actinomycetota</taxon>
        <taxon>Actinomycetes</taxon>
        <taxon>Mycobacteriales</taxon>
        <taxon>Gordoniaceae</taxon>
        <taxon>Gordonia</taxon>
    </lineage>
</organism>
<feature type="non-terminal residue" evidence="1">
    <location>
        <position position="1"/>
    </location>
</feature>
<gene>
    <name evidence="1" type="ORF">GOARA_069_00010</name>
</gene>
<dbReference type="EMBL" id="BAEE01000069">
    <property type="protein sequence ID" value="GAB11462.1"/>
    <property type="molecule type" value="Genomic_DNA"/>
</dbReference>
<dbReference type="Proteomes" id="UP000035088">
    <property type="component" value="Unassembled WGS sequence"/>
</dbReference>
<name>G7H6I7_9ACTN</name>
<dbReference type="AlphaFoldDB" id="G7H6I7"/>